<proteinExistence type="predicted"/>
<evidence type="ECO:0000313" key="2">
    <source>
        <dbReference type="Proteomes" id="UP001405405"/>
    </source>
</evidence>
<gene>
    <name evidence="1" type="ORF">VA599_00975</name>
</gene>
<organism evidence="1 2">
    <name type="scientific">Chromobacterium indicum</name>
    <dbReference type="NCBI Taxonomy" id="3110228"/>
    <lineage>
        <taxon>Bacteria</taxon>
        <taxon>Pseudomonadati</taxon>
        <taxon>Pseudomonadota</taxon>
        <taxon>Betaproteobacteria</taxon>
        <taxon>Neisseriales</taxon>
        <taxon>Chromobacteriaceae</taxon>
        <taxon>Chromobacterium</taxon>
    </lineage>
</organism>
<dbReference type="Proteomes" id="UP001405405">
    <property type="component" value="Unassembled WGS sequence"/>
</dbReference>
<reference evidence="1 2" key="1">
    <citation type="submission" date="2023-12" db="EMBL/GenBank/DDBJ databases">
        <title>Chromobacterium sp. strain TRC.1.1.SA producing antimicrobial pigment.</title>
        <authorList>
            <person name="Verma N."/>
            <person name="Choksket S."/>
            <person name="Pinnaka A.K."/>
            <person name="Korpole S."/>
        </authorList>
    </citation>
    <scope>NUCLEOTIDE SEQUENCE [LARGE SCALE GENOMIC DNA]</scope>
    <source>
        <strain evidence="1 2">TRC1.1.SA</strain>
    </source>
</reference>
<accession>A0ABV0CDL5</accession>
<sequence>MPLLLEGVMCAEHDYSSPTIDHDSGLIQAVERRLIQAFLILPIQACDEGVLDRFAWMGDLQLHVATMRTFVQARLESSGHG</sequence>
<dbReference type="EMBL" id="JAYFSJ010000001">
    <property type="protein sequence ID" value="MEN7429296.1"/>
    <property type="molecule type" value="Genomic_DNA"/>
</dbReference>
<keyword evidence="2" id="KW-1185">Reference proteome</keyword>
<protein>
    <submittedName>
        <fullName evidence="1">Uncharacterized protein</fullName>
    </submittedName>
</protein>
<evidence type="ECO:0000313" key="1">
    <source>
        <dbReference type="EMBL" id="MEN7429296.1"/>
    </source>
</evidence>
<name>A0ABV0CDL5_9NEIS</name>
<comment type="caution">
    <text evidence="1">The sequence shown here is derived from an EMBL/GenBank/DDBJ whole genome shotgun (WGS) entry which is preliminary data.</text>
</comment>